<comment type="caution">
    <text evidence="2">The sequence shown here is derived from an EMBL/GenBank/DDBJ whole genome shotgun (WGS) entry which is preliminary data.</text>
</comment>
<feature type="compositionally biased region" description="Basic and acidic residues" evidence="1">
    <location>
        <begin position="171"/>
        <end position="185"/>
    </location>
</feature>
<reference evidence="2 3" key="1">
    <citation type="submission" date="2024-02" db="EMBL/GenBank/DDBJ databases">
        <title>A Gaetbulibacter species isolated from tidal flats and genomic insights of their niches.</title>
        <authorList>
            <person name="Ye Y."/>
        </authorList>
    </citation>
    <scope>NUCLEOTIDE SEQUENCE [LARGE SCALE GENOMIC DNA]</scope>
    <source>
        <strain evidence="2 3">KEM-8</strain>
    </source>
</reference>
<dbReference type="NCBIfam" id="TIGR01200">
    <property type="entry name" value="GLPGLI"/>
    <property type="match status" value="1"/>
</dbReference>
<feature type="region of interest" description="Disordered" evidence="1">
    <location>
        <begin position="164"/>
        <end position="200"/>
    </location>
</feature>
<name>A0ABW7MSI1_9FLAO</name>
<accession>A0ABW7MSI1</accession>
<keyword evidence="3" id="KW-1185">Reference proteome</keyword>
<evidence type="ECO:0000313" key="2">
    <source>
        <dbReference type="EMBL" id="MFH6768647.1"/>
    </source>
</evidence>
<evidence type="ECO:0000256" key="1">
    <source>
        <dbReference type="SAM" id="MobiDB-lite"/>
    </source>
</evidence>
<evidence type="ECO:0000313" key="3">
    <source>
        <dbReference type="Proteomes" id="UP001610104"/>
    </source>
</evidence>
<gene>
    <name evidence="2" type="ORF">V8G56_07870</name>
</gene>
<organism evidence="2 3">
    <name type="scientific">Gaetbulibacter aquiaggeris</name>
    <dbReference type="NCBI Taxonomy" id="1735373"/>
    <lineage>
        <taxon>Bacteria</taxon>
        <taxon>Pseudomonadati</taxon>
        <taxon>Bacteroidota</taxon>
        <taxon>Flavobacteriia</taxon>
        <taxon>Flavobacteriales</taxon>
        <taxon>Flavobacteriaceae</taxon>
        <taxon>Gaetbulibacter</taxon>
    </lineage>
</organism>
<protein>
    <submittedName>
        <fullName evidence="2">GLPGLI family protein</fullName>
    </submittedName>
</protein>
<dbReference type="InterPro" id="IPR005901">
    <property type="entry name" value="GLPGLI"/>
</dbReference>
<dbReference type="RefSeq" id="WP_395437898.1">
    <property type="nucleotide sequence ID" value="NZ_JBAWKC010000002.1"/>
</dbReference>
<dbReference type="Pfam" id="PF09697">
    <property type="entry name" value="Porph_ging"/>
    <property type="match status" value="1"/>
</dbReference>
<sequence>MKTIFFKTFFVLIFLFFNSAVLFAQGFQGKAYYFSKTTMDMSRFGGGRQLNEQQKKEMETRMKQWLERTYVLTFNKEESIFVEDEKLEAPVGGRGPSMWGSSFSPGPQYKNLKTNIFLQDQEFFGKQFLIKEVMQPLEWKMGTESKQIGQYTCFKASASKPSTEINWTRTSRSERDNNAEKKTDSTKTSNVASTNEEPKEEEIEMIEIEAWYTPMIPVSQGPGEYWGLPGLILEVSAGNTSMLCSKIVMNPQEKTKIEAPDKGKIVTKKEYNEIINEKMDEFRNNRGRGDNGRSRG</sequence>
<proteinExistence type="predicted"/>
<dbReference type="Proteomes" id="UP001610104">
    <property type="component" value="Unassembled WGS sequence"/>
</dbReference>
<feature type="compositionally biased region" description="Polar residues" evidence="1">
    <location>
        <begin position="186"/>
        <end position="195"/>
    </location>
</feature>
<dbReference type="EMBL" id="JBAWKC010000002">
    <property type="protein sequence ID" value="MFH6768647.1"/>
    <property type="molecule type" value="Genomic_DNA"/>
</dbReference>